<dbReference type="STRING" id="644352.J3NY43"/>
<reference evidence="3" key="4">
    <citation type="journal article" date="2015" name="G3 (Bethesda)">
        <title>Genome sequences of three phytopathogenic species of the Magnaporthaceae family of fungi.</title>
        <authorList>
            <person name="Okagaki L.H."/>
            <person name="Nunes C.C."/>
            <person name="Sailsbery J."/>
            <person name="Clay B."/>
            <person name="Brown D."/>
            <person name="John T."/>
            <person name="Oh Y."/>
            <person name="Young N."/>
            <person name="Fitzgerald M."/>
            <person name="Haas B.J."/>
            <person name="Zeng Q."/>
            <person name="Young S."/>
            <person name="Adiconis X."/>
            <person name="Fan L."/>
            <person name="Levin J.Z."/>
            <person name="Mitchell T.K."/>
            <person name="Okubara P.A."/>
            <person name="Farman M.L."/>
            <person name="Kohn L.M."/>
            <person name="Birren B."/>
            <person name="Ma L.-J."/>
            <person name="Dean R.A."/>
        </authorList>
    </citation>
    <scope>NUCLEOTIDE SEQUENCE</scope>
    <source>
        <strain evidence="3">R3-111a-1</strain>
    </source>
</reference>
<accession>J3NY43</accession>
<reference evidence="2" key="2">
    <citation type="submission" date="2010-07" db="EMBL/GenBank/DDBJ databases">
        <authorList>
            <consortium name="The Broad Institute Genome Sequencing Platform"/>
            <consortium name="Broad Institute Genome Sequencing Center for Infectious Disease"/>
            <person name="Ma L.-J."/>
            <person name="Dead R."/>
            <person name="Young S."/>
            <person name="Zeng Q."/>
            <person name="Koehrsen M."/>
            <person name="Alvarado L."/>
            <person name="Berlin A."/>
            <person name="Chapman S.B."/>
            <person name="Chen Z."/>
            <person name="Freedman E."/>
            <person name="Gellesch M."/>
            <person name="Goldberg J."/>
            <person name="Griggs A."/>
            <person name="Gujja S."/>
            <person name="Heilman E.R."/>
            <person name="Heiman D."/>
            <person name="Hepburn T."/>
            <person name="Howarth C."/>
            <person name="Jen D."/>
            <person name="Larson L."/>
            <person name="Mehta T."/>
            <person name="Neiman D."/>
            <person name="Pearson M."/>
            <person name="Roberts A."/>
            <person name="Saif S."/>
            <person name="Shea T."/>
            <person name="Shenoy N."/>
            <person name="Sisk P."/>
            <person name="Stolte C."/>
            <person name="Sykes S."/>
            <person name="Walk T."/>
            <person name="White J."/>
            <person name="Yandava C."/>
            <person name="Haas B."/>
            <person name="Nusbaum C."/>
            <person name="Birren B."/>
        </authorList>
    </citation>
    <scope>NUCLEOTIDE SEQUENCE</scope>
    <source>
        <strain evidence="2">R3-111a-1</strain>
    </source>
</reference>
<evidence type="ECO:0000256" key="1">
    <source>
        <dbReference type="SAM" id="MobiDB-lite"/>
    </source>
</evidence>
<proteinExistence type="predicted"/>
<reference evidence="4" key="1">
    <citation type="submission" date="2010-07" db="EMBL/GenBank/DDBJ databases">
        <title>The genome sequence of Gaeumannomyces graminis var. tritici strain R3-111a-1.</title>
        <authorList>
            <consortium name="The Broad Institute Genome Sequencing Platform"/>
            <person name="Ma L.-J."/>
            <person name="Dead R."/>
            <person name="Young S."/>
            <person name="Zeng Q."/>
            <person name="Koehrsen M."/>
            <person name="Alvarado L."/>
            <person name="Berlin A."/>
            <person name="Chapman S.B."/>
            <person name="Chen Z."/>
            <person name="Freedman E."/>
            <person name="Gellesch M."/>
            <person name="Goldberg J."/>
            <person name="Griggs A."/>
            <person name="Gujja S."/>
            <person name="Heilman E.R."/>
            <person name="Heiman D."/>
            <person name="Hepburn T."/>
            <person name="Howarth C."/>
            <person name="Jen D."/>
            <person name="Larson L."/>
            <person name="Mehta T."/>
            <person name="Neiman D."/>
            <person name="Pearson M."/>
            <person name="Roberts A."/>
            <person name="Saif S."/>
            <person name="Shea T."/>
            <person name="Shenoy N."/>
            <person name="Sisk P."/>
            <person name="Stolte C."/>
            <person name="Sykes S."/>
            <person name="Walk T."/>
            <person name="White J."/>
            <person name="Yandava C."/>
            <person name="Haas B."/>
            <person name="Nusbaum C."/>
            <person name="Birren B."/>
        </authorList>
    </citation>
    <scope>NUCLEOTIDE SEQUENCE [LARGE SCALE GENOMIC DNA]</scope>
    <source>
        <strain evidence="4">R3-111a-1</strain>
    </source>
</reference>
<dbReference type="AlphaFoldDB" id="J3NY43"/>
<dbReference type="GeneID" id="20346655"/>
<dbReference type="RefSeq" id="XP_009222276.1">
    <property type="nucleotide sequence ID" value="XM_009224012.1"/>
</dbReference>
<gene>
    <name evidence="3" type="primary">20346655</name>
    <name evidence="2" type="ORF">GGTG_06197</name>
</gene>
<protein>
    <submittedName>
        <fullName evidence="2 3">Uncharacterized protein</fullName>
    </submittedName>
</protein>
<dbReference type="EnsemblFungi" id="EJT76276">
    <property type="protein sequence ID" value="EJT76276"/>
    <property type="gene ID" value="GGTG_06197"/>
</dbReference>
<dbReference type="VEuPathDB" id="FungiDB:GGTG_06197"/>
<dbReference type="OrthoDB" id="4187949at2759"/>
<sequence length="475" mass="52963">MSRSTKSSPSPPQGPASQPGEPRLPQGSCHYLLPQQELKGQRCGCVHFTLNKNIPSAVCVCGHQSCFHTNEPYMPERDYLVGKLRALQINFATLEESFVSRLSALEEVVDKSREEASLEIKGAYQNLSRAWHSINEVERQTHEAQILFSRHGERIEHVEDEVRRLDNRQLELNDADIGLEERIEALEELDERATPTTRYRRTSEMDVPMSSHPVIDAPLFPRAHTAAPAIRPRRPPTSAPEGSNLWTVHISLLPASTLPFPFERNTSAYKRCLSRGLHQMVVINGRDAESFNSAVSKAFSSLLQGRSWMPLQAELCNAETLQGLPMIRRLDESLIHGRYDFEFLRKHCAVLDSNGLIDSLYIAMRFDTLSWHALRRAPVFMPGLEACWALDSVLDQDDDAIDDSDRPSAGEILLPALTNNLKRAASEMSHSSSFGSATAPGVAAAAVTSEGEGSRPKVARVVPNITEDRRRVETV</sequence>
<dbReference type="HOGENOM" id="CLU_037656_0_0_1"/>
<dbReference type="Proteomes" id="UP000006039">
    <property type="component" value="Unassembled WGS sequence"/>
</dbReference>
<dbReference type="EMBL" id="GL385397">
    <property type="protein sequence ID" value="EJT76276.1"/>
    <property type="molecule type" value="Genomic_DNA"/>
</dbReference>
<feature type="region of interest" description="Disordered" evidence="1">
    <location>
        <begin position="1"/>
        <end position="26"/>
    </location>
</feature>
<evidence type="ECO:0000313" key="4">
    <source>
        <dbReference type="Proteomes" id="UP000006039"/>
    </source>
</evidence>
<reference evidence="3" key="5">
    <citation type="submission" date="2018-04" db="UniProtKB">
        <authorList>
            <consortium name="EnsemblFungi"/>
        </authorList>
    </citation>
    <scope>IDENTIFICATION</scope>
    <source>
        <strain evidence="3">R3-111a-1</strain>
    </source>
</reference>
<organism evidence="2">
    <name type="scientific">Gaeumannomyces tritici (strain R3-111a-1)</name>
    <name type="common">Wheat and barley take-all root rot fungus</name>
    <name type="synonym">Gaeumannomyces graminis var. tritici</name>
    <dbReference type="NCBI Taxonomy" id="644352"/>
    <lineage>
        <taxon>Eukaryota</taxon>
        <taxon>Fungi</taxon>
        <taxon>Dikarya</taxon>
        <taxon>Ascomycota</taxon>
        <taxon>Pezizomycotina</taxon>
        <taxon>Sordariomycetes</taxon>
        <taxon>Sordariomycetidae</taxon>
        <taxon>Magnaporthales</taxon>
        <taxon>Magnaporthaceae</taxon>
        <taxon>Gaeumannomyces</taxon>
    </lineage>
</organism>
<dbReference type="eggNOG" id="ENOG502SHIF">
    <property type="taxonomic scope" value="Eukaryota"/>
</dbReference>
<name>J3NY43_GAET3</name>
<keyword evidence="4" id="KW-1185">Reference proteome</keyword>
<reference evidence="2" key="3">
    <citation type="submission" date="2010-09" db="EMBL/GenBank/DDBJ databases">
        <title>Annotation of Gaeumannomyces graminis var. tritici R3-111a-1.</title>
        <authorList>
            <consortium name="The Broad Institute Genome Sequencing Platform"/>
            <person name="Ma L.-J."/>
            <person name="Dead R."/>
            <person name="Young S.K."/>
            <person name="Zeng Q."/>
            <person name="Gargeya S."/>
            <person name="Fitzgerald M."/>
            <person name="Haas B."/>
            <person name="Abouelleil A."/>
            <person name="Alvarado L."/>
            <person name="Arachchi H.M."/>
            <person name="Berlin A."/>
            <person name="Brown A."/>
            <person name="Chapman S.B."/>
            <person name="Chen Z."/>
            <person name="Dunbar C."/>
            <person name="Freedman E."/>
            <person name="Gearin G."/>
            <person name="Gellesch M."/>
            <person name="Goldberg J."/>
            <person name="Griggs A."/>
            <person name="Gujja S."/>
            <person name="Heiman D."/>
            <person name="Howarth C."/>
            <person name="Larson L."/>
            <person name="Lui A."/>
            <person name="MacDonald P.J.P."/>
            <person name="Mehta T."/>
            <person name="Montmayeur A."/>
            <person name="Murphy C."/>
            <person name="Neiman D."/>
            <person name="Pearson M."/>
            <person name="Priest M."/>
            <person name="Roberts A."/>
            <person name="Saif S."/>
            <person name="Shea T."/>
            <person name="Shenoy N."/>
            <person name="Sisk P."/>
            <person name="Stolte C."/>
            <person name="Sykes S."/>
            <person name="Yandava C."/>
            <person name="Wortman J."/>
            <person name="Nusbaum C."/>
            <person name="Birren B."/>
        </authorList>
    </citation>
    <scope>NUCLEOTIDE SEQUENCE</scope>
    <source>
        <strain evidence="2">R3-111a-1</strain>
    </source>
</reference>
<evidence type="ECO:0000313" key="3">
    <source>
        <dbReference type="EnsemblFungi" id="EJT76276"/>
    </source>
</evidence>
<evidence type="ECO:0000313" key="2">
    <source>
        <dbReference type="EMBL" id="EJT76276.1"/>
    </source>
</evidence>